<keyword evidence="3" id="KW-1185">Reference proteome</keyword>
<dbReference type="Proteomes" id="UP000540191">
    <property type="component" value="Unassembled WGS sequence"/>
</dbReference>
<protein>
    <submittedName>
        <fullName evidence="2">HEAT repeat protein</fullName>
    </submittedName>
</protein>
<dbReference type="InterPro" id="IPR021133">
    <property type="entry name" value="HEAT_type_2"/>
</dbReference>
<dbReference type="SUPFAM" id="SSF48371">
    <property type="entry name" value="ARM repeat"/>
    <property type="match status" value="1"/>
</dbReference>
<comment type="caution">
    <text evidence="2">The sequence shown here is derived from an EMBL/GenBank/DDBJ whole genome shotgun (WGS) entry which is preliminary data.</text>
</comment>
<evidence type="ECO:0000256" key="1">
    <source>
        <dbReference type="SAM" id="MobiDB-lite"/>
    </source>
</evidence>
<proteinExistence type="predicted"/>
<accession>A0A7W7M3X0</accession>
<dbReference type="InterPro" id="IPR016024">
    <property type="entry name" value="ARM-type_fold"/>
</dbReference>
<gene>
    <name evidence="2" type="ORF">HDA30_001590</name>
</gene>
<evidence type="ECO:0000313" key="2">
    <source>
        <dbReference type="EMBL" id="MBB4736082.1"/>
    </source>
</evidence>
<dbReference type="Gene3D" id="1.25.10.10">
    <property type="entry name" value="Leucine-rich Repeat Variant"/>
    <property type="match status" value="1"/>
</dbReference>
<feature type="region of interest" description="Disordered" evidence="1">
    <location>
        <begin position="1"/>
        <end position="21"/>
    </location>
</feature>
<organism evidence="2 3">
    <name type="scientific">Micrococcus cohnii</name>
    <dbReference type="NCBI Taxonomy" id="993416"/>
    <lineage>
        <taxon>Bacteria</taxon>
        <taxon>Bacillati</taxon>
        <taxon>Actinomycetota</taxon>
        <taxon>Actinomycetes</taxon>
        <taxon>Micrococcales</taxon>
        <taxon>Micrococcaceae</taxon>
        <taxon>Micrococcus</taxon>
    </lineage>
</organism>
<dbReference type="InterPro" id="IPR011989">
    <property type="entry name" value="ARM-like"/>
</dbReference>
<dbReference type="EMBL" id="JACHNA010000001">
    <property type="protein sequence ID" value="MBB4736082.1"/>
    <property type="molecule type" value="Genomic_DNA"/>
</dbReference>
<dbReference type="PROSITE" id="PS50077">
    <property type="entry name" value="HEAT_REPEAT"/>
    <property type="match status" value="1"/>
</dbReference>
<dbReference type="AlphaFoldDB" id="A0A7W7M3X0"/>
<dbReference type="RefSeq" id="WP_158496297.1">
    <property type="nucleotide sequence ID" value="NZ_JACHNA010000001.1"/>
</dbReference>
<sequence>MHDENHPFLPAGLDPDRPDTPLTRLHARTEAAATTHGESRTVQTAVRMLTGRTSVEDVTSGLAAMIAGDDEGLSLPAAGALALTAVWHRSAVPALRQALTDDDETVREAALTVLTARAGRLRADQLLDADLVAAVHAACGDPSPGVRGAACAALGELAGDRDLETVLPTLSAAVMDVDADLAAAAELGLTRLADRLDRPDLRPSTQY</sequence>
<evidence type="ECO:0000313" key="3">
    <source>
        <dbReference type="Proteomes" id="UP000540191"/>
    </source>
</evidence>
<name>A0A7W7M3X0_9MICC</name>
<reference evidence="2 3" key="1">
    <citation type="submission" date="2020-08" db="EMBL/GenBank/DDBJ databases">
        <title>Sequencing the genomes of 1000 actinobacteria strains.</title>
        <authorList>
            <person name="Klenk H.-P."/>
        </authorList>
    </citation>
    <scope>NUCLEOTIDE SEQUENCE [LARGE SCALE GENOMIC DNA]</scope>
    <source>
        <strain evidence="2 3">DSM 23974</strain>
    </source>
</reference>